<evidence type="ECO:0000256" key="2">
    <source>
        <dbReference type="ARBA" id="ARBA00023125"/>
    </source>
</evidence>
<dbReference type="InterPro" id="IPR050679">
    <property type="entry name" value="Bact_HTH_transcr_reg"/>
</dbReference>
<dbReference type="EMBL" id="JAJVCN010000001">
    <property type="protein sequence ID" value="MCE7002494.1"/>
    <property type="molecule type" value="Genomic_DNA"/>
</dbReference>
<dbReference type="RefSeq" id="WP_233723677.1">
    <property type="nucleotide sequence ID" value="NZ_JAJVCN010000001.1"/>
</dbReference>
<dbReference type="InterPro" id="IPR036388">
    <property type="entry name" value="WH-like_DNA-bd_sf"/>
</dbReference>
<keyword evidence="3" id="KW-0804">Transcription</keyword>
<dbReference type="Proteomes" id="UP001521150">
    <property type="component" value="Unassembled WGS sequence"/>
</dbReference>
<dbReference type="PRINTS" id="PR00035">
    <property type="entry name" value="HTHGNTR"/>
</dbReference>
<organism evidence="5 6">
    <name type="scientific">Kibdelosporangium philippinense</name>
    <dbReference type="NCBI Taxonomy" id="211113"/>
    <lineage>
        <taxon>Bacteria</taxon>
        <taxon>Bacillati</taxon>
        <taxon>Actinomycetota</taxon>
        <taxon>Actinomycetes</taxon>
        <taxon>Pseudonocardiales</taxon>
        <taxon>Pseudonocardiaceae</taxon>
        <taxon>Kibdelosporangium</taxon>
    </lineage>
</organism>
<keyword evidence="6" id="KW-1185">Reference proteome</keyword>
<name>A0ABS8Z3J1_9PSEU</name>
<dbReference type="CDD" id="cd07377">
    <property type="entry name" value="WHTH_GntR"/>
    <property type="match status" value="1"/>
</dbReference>
<dbReference type="SMART" id="SM00345">
    <property type="entry name" value="HTH_GNTR"/>
    <property type="match status" value="1"/>
</dbReference>
<sequence>MAKTGTGKYEPVLADIREQISNGTLQPGAWLPSESGLMQHYGLSRYTVREAIRRLAGDGLIVVVDGKGSYVRPRSDRAAHNDTRAVYTHSQPDGTDTFTDAETPQWHEIETPGTYRTNATVDLALALGVPEHTPLFVHDRLLSTSDTPAGASGRRMTHRTYIPMPTCTRVQALADNPFRTPDELYAALTDAGITPQWTESVRATIPAPDDTTALHVPVGSAVLITRRTTTDTDGRPLLLEETRRSAHDTQLTYPLAPIQRPA</sequence>
<feature type="domain" description="HTH gntR-type" evidence="4">
    <location>
        <begin position="6"/>
        <end position="74"/>
    </location>
</feature>
<dbReference type="InterPro" id="IPR000524">
    <property type="entry name" value="Tscrpt_reg_HTH_GntR"/>
</dbReference>
<evidence type="ECO:0000313" key="6">
    <source>
        <dbReference type="Proteomes" id="UP001521150"/>
    </source>
</evidence>
<evidence type="ECO:0000256" key="3">
    <source>
        <dbReference type="ARBA" id="ARBA00023163"/>
    </source>
</evidence>
<evidence type="ECO:0000256" key="1">
    <source>
        <dbReference type="ARBA" id="ARBA00023015"/>
    </source>
</evidence>
<evidence type="ECO:0000313" key="5">
    <source>
        <dbReference type="EMBL" id="MCE7002494.1"/>
    </source>
</evidence>
<protein>
    <submittedName>
        <fullName evidence="5">GntR family transcriptional regulator</fullName>
    </submittedName>
</protein>
<comment type="caution">
    <text evidence="5">The sequence shown here is derived from an EMBL/GenBank/DDBJ whole genome shotgun (WGS) entry which is preliminary data.</text>
</comment>
<dbReference type="PANTHER" id="PTHR44846">
    <property type="entry name" value="MANNOSYL-D-GLYCERATE TRANSPORT/METABOLISM SYSTEM REPRESSOR MNGR-RELATED"/>
    <property type="match status" value="1"/>
</dbReference>
<accession>A0ABS8Z3J1</accession>
<dbReference type="SUPFAM" id="SSF64288">
    <property type="entry name" value="Chorismate lyase-like"/>
    <property type="match status" value="1"/>
</dbReference>
<dbReference type="Pfam" id="PF07702">
    <property type="entry name" value="UTRA"/>
    <property type="match status" value="1"/>
</dbReference>
<dbReference type="InterPro" id="IPR011663">
    <property type="entry name" value="UTRA"/>
</dbReference>
<keyword evidence="2" id="KW-0238">DNA-binding</keyword>
<reference evidence="5 6" key="1">
    <citation type="submission" date="2021-12" db="EMBL/GenBank/DDBJ databases">
        <title>Genome sequence of Kibdelosporangium philippinense ATCC 49844.</title>
        <authorList>
            <person name="Fedorov E.A."/>
            <person name="Omeragic M."/>
            <person name="Shalygina K.F."/>
            <person name="Maclea K.S."/>
        </authorList>
    </citation>
    <scope>NUCLEOTIDE SEQUENCE [LARGE SCALE GENOMIC DNA]</scope>
    <source>
        <strain evidence="5 6">ATCC 49844</strain>
    </source>
</reference>
<proteinExistence type="predicted"/>
<gene>
    <name evidence="5" type="ORF">LWC34_06565</name>
</gene>
<dbReference type="SUPFAM" id="SSF46785">
    <property type="entry name" value="Winged helix' DNA-binding domain"/>
    <property type="match status" value="1"/>
</dbReference>
<dbReference type="PROSITE" id="PS50949">
    <property type="entry name" value="HTH_GNTR"/>
    <property type="match status" value="1"/>
</dbReference>
<evidence type="ECO:0000259" key="4">
    <source>
        <dbReference type="PROSITE" id="PS50949"/>
    </source>
</evidence>
<dbReference type="Pfam" id="PF00392">
    <property type="entry name" value="GntR"/>
    <property type="match status" value="1"/>
</dbReference>
<dbReference type="InterPro" id="IPR036390">
    <property type="entry name" value="WH_DNA-bd_sf"/>
</dbReference>
<dbReference type="Gene3D" id="1.10.10.10">
    <property type="entry name" value="Winged helix-like DNA-binding domain superfamily/Winged helix DNA-binding domain"/>
    <property type="match status" value="1"/>
</dbReference>
<keyword evidence="1" id="KW-0805">Transcription regulation</keyword>
<dbReference type="InterPro" id="IPR028978">
    <property type="entry name" value="Chorismate_lyase_/UTRA_dom_sf"/>
</dbReference>
<dbReference type="PANTHER" id="PTHR44846:SF17">
    <property type="entry name" value="GNTR-FAMILY TRANSCRIPTIONAL REGULATOR"/>
    <property type="match status" value="1"/>
</dbReference>
<dbReference type="Gene3D" id="3.40.1410.10">
    <property type="entry name" value="Chorismate lyase-like"/>
    <property type="match status" value="1"/>
</dbReference>